<gene>
    <name evidence="1" type="ORF">SB593_04845</name>
</gene>
<comment type="caution">
    <text evidence="1">The sequence shown here is derived from an EMBL/GenBank/DDBJ whole genome shotgun (WGS) entry which is preliminary data.</text>
</comment>
<accession>A0ABU5WH44</accession>
<name>A0ABU5WH44_9BURK</name>
<proteinExistence type="predicted"/>
<dbReference type="Proteomes" id="UP001304467">
    <property type="component" value="Unassembled WGS sequence"/>
</dbReference>
<protein>
    <submittedName>
        <fullName evidence="1">Uncharacterized protein</fullName>
    </submittedName>
</protein>
<dbReference type="EMBL" id="JAWRLE010000005">
    <property type="protein sequence ID" value="MEB2578297.1"/>
    <property type="molecule type" value="Genomic_DNA"/>
</dbReference>
<dbReference type="RefSeq" id="WP_323619279.1">
    <property type="nucleotide sequence ID" value="NZ_JAWRLE010000005.1"/>
</dbReference>
<evidence type="ECO:0000313" key="2">
    <source>
        <dbReference type="Proteomes" id="UP001304467"/>
    </source>
</evidence>
<evidence type="ECO:0000313" key="1">
    <source>
        <dbReference type="EMBL" id="MEB2578297.1"/>
    </source>
</evidence>
<organism evidence="1 2">
    <name type="scientific">Burkholderia anthinoferrum</name>
    <dbReference type="NCBI Taxonomy" id="3090833"/>
    <lineage>
        <taxon>Bacteria</taxon>
        <taxon>Pseudomonadati</taxon>
        <taxon>Pseudomonadota</taxon>
        <taxon>Betaproteobacteria</taxon>
        <taxon>Burkholderiales</taxon>
        <taxon>Burkholderiaceae</taxon>
        <taxon>Burkholderia</taxon>
    </lineage>
</organism>
<keyword evidence="2" id="KW-1185">Reference proteome</keyword>
<sequence>METFQSQAGLLDIVTPVLNGMKGGVLKEALVAAFSAEEEALRDIEGAFRRLTERGYSAPALRTFFASWSKTNNSAASFSGLANRITLLARSDAGSAASNQLHDVCASLQRITDEDLGALGGVLHADLFYTMETAACGDDTWLLKSACLPSAQAFKDWTDRQRLKERDILLGLLTTLVHEVYTHGEVEFIHDLYKSWFHTHVGIPADRVRHIVAWVTVHTGGTESNHFGHAVQAVNAFADAMQVTIDASAATTLFQDYLRRKATVMRECAQALV</sequence>
<reference evidence="1 2" key="1">
    <citation type="journal article" date="2023" name="Front. Microbiol.">
        <title>Genomic analyses of Burkholderia respiratory isolates indicates two evolutionarily distinct B. anthina clades.</title>
        <authorList>
            <person name="Pham A."/>
            <person name="Volmer J.G."/>
            <person name="Chambers D.C."/>
            <person name="Smith D.J."/>
            <person name="Reid D.W."/>
            <person name="Burr L."/>
            <person name="Wells T.J."/>
        </authorList>
    </citation>
    <scope>NUCLEOTIDE SEQUENCE [LARGE SCALE GENOMIC DNA]</scope>
    <source>
        <strain evidence="1 2">BCCIQ07A</strain>
    </source>
</reference>